<dbReference type="GO" id="GO:0016491">
    <property type="term" value="F:oxidoreductase activity"/>
    <property type="evidence" value="ECO:0007669"/>
    <property type="project" value="UniProtKB-KW"/>
</dbReference>
<dbReference type="GO" id="GO:0020037">
    <property type="term" value="F:heme binding"/>
    <property type="evidence" value="ECO:0007669"/>
    <property type="project" value="InterPro"/>
</dbReference>
<keyword evidence="3 4" id="KW-0408">Iron</keyword>
<dbReference type="Gene3D" id="1.10.760.10">
    <property type="entry name" value="Cytochrome c-like domain"/>
    <property type="match status" value="2"/>
</dbReference>
<feature type="transmembrane region" description="Helical" evidence="5">
    <location>
        <begin position="6"/>
        <end position="24"/>
    </location>
</feature>
<keyword evidence="1 4" id="KW-0349">Heme</keyword>
<organism evidence="7">
    <name type="scientific">uncultured Sulfurovum sp</name>
    <dbReference type="NCBI Taxonomy" id="269237"/>
    <lineage>
        <taxon>Bacteria</taxon>
        <taxon>Pseudomonadati</taxon>
        <taxon>Campylobacterota</taxon>
        <taxon>Epsilonproteobacteria</taxon>
        <taxon>Campylobacterales</taxon>
        <taxon>Sulfurovaceae</taxon>
        <taxon>Sulfurovum</taxon>
        <taxon>environmental samples</taxon>
    </lineage>
</organism>
<evidence type="ECO:0000256" key="2">
    <source>
        <dbReference type="ARBA" id="ARBA00022723"/>
    </source>
</evidence>
<evidence type="ECO:0000256" key="4">
    <source>
        <dbReference type="PROSITE-ProRule" id="PRU00433"/>
    </source>
</evidence>
<protein>
    <submittedName>
        <fullName evidence="7">Cytochrome c oxidase subunit CcoP (EC)</fullName>
        <ecNumber evidence="7">1.9.3.1</ecNumber>
    </submittedName>
</protein>
<dbReference type="InterPro" id="IPR036909">
    <property type="entry name" value="Cyt_c-like_dom_sf"/>
</dbReference>
<dbReference type="Pfam" id="PF13442">
    <property type="entry name" value="Cytochrome_CBB3"/>
    <property type="match status" value="2"/>
</dbReference>
<evidence type="ECO:0000256" key="5">
    <source>
        <dbReference type="SAM" id="Phobius"/>
    </source>
</evidence>
<feature type="transmembrane region" description="Helical" evidence="5">
    <location>
        <begin position="36"/>
        <end position="57"/>
    </location>
</feature>
<feature type="transmembrane region" description="Helical" evidence="5">
    <location>
        <begin position="88"/>
        <end position="109"/>
    </location>
</feature>
<dbReference type="GO" id="GO:0046872">
    <property type="term" value="F:metal ion binding"/>
    <property type="evidence" value="ECO:0007669"/>
    <property type="project" value="UniProtKB-KW"/>
</dbReference>
<dbReference type="InterPro" id="IPR032858">
    <property type="entry name" value="CcoP_N"/>
</dbReference>
<sequence>MNALTIKALGFAALLIIATIWVVMSMDIDLTDRVNAIAMGGAIAIAVITSSVVVKYVNQMKTDTATGELVDENWDGIGERTNELPSGWAYAFLGTFFWSMWYGLIGYPVDQYSQIGEYNEEVIAHKATYEKKYENASPEVLTGMGKSLYFVQCAPCHGNTGDGLSGKAHDLTTRMSKAQVLDVIKNGSNQLGYPMGMMPAGMASGQDAEDIATYIAGGLKGEAPASYAACTSCHGADSKGNSGMSPNLVGYDETLLTHTLQNGKKGIIGGMPSFKTMITPIQEKALTAYIQSIAQ</sequence>
<dbReference type="PANTHER" id="PTHR33751:SF1">
    <property type="entry name" value="CBB3-TYPE CYTOCHROME C OXIDASE SUBUNIT FIXP"/>
    <property type="match status" value="1"/>
</dbReference>
<dbReference type="EMBL" id="CACVAZ010000074">
    <property type="protein sequence ID" value="CAA6812514.1"/>
    <property type="molecule type" value="Genomic_DNA"/>
</dbReference>
<dbReference type="Pfam" id="PF14715">
    <property type="entry name" value="FixP_N"/>
    <property type="match status" value="1"/>
</dbReference>
<dbReference type="SUPFAM" id="SSF46626">
    <property type="entry name" value="Cytochrome c"/>
    <property type="match status" value="2"/>
</dbReference>
<gene>
    <name evidence="7" type="ORF">HELGO_WM15533</name>
</gene>
<dbReference type="PANTHER" id="PTHR33751">
    <property type="entry name" value="CBB3-TYPE CYTOCHROME C OXIDASE SUBUNIT FIXP"/>
    <property type="match status" value="1"/>
</dbReference>
<keyword evidence="2 4" id="KW-0479">Metal-binding</keyword>
<evidence type="ECO:0000313" key="7">
    <source>
        <dbReference type="EMBL" id="CAA6812514.1"/>
    </source>
</evidence>
<evidence type="ECO:0000259" key="6">
    <source>
        <dbReference type="PROSITE" id="PS51007"/>
    </source>
</evidence>
<dbReference type="InterPro" id="IPR050597">
    <property type="entry name" value="Cytochrome_c_Oxidase_Subunit"/>
</dbReference>
<evidence type="ECO:0000256" key="1">
    <source>
        <dbReference type="ARBA" id="ARBA00022617"/>
    </source>
</evidence>
<feature type="domain" description="Cytochrome c" evidence="6">
    <location>
        <begin position="140"/>
        <end position="294"/>
    </location>
</feature>
<accession>A0A6S6T2G4</accession>
<dbReference type="EC" id="1.9.3.1" evidence="7"/>
<evidence type="ECO:0000256" key="3">
    <source>
        <dbReference type="ARBA" id="ARBA00023004"/>
    </source>
</evidence>
<dbReference type="InterPro" id="IPR009056">
    <property type="entry name" value="Cyt_c-like_dom"/>
</dbReference>
<keyword evidence="5" id="KW-0472">Membrane</keyword>
<keyword evidence="5" id="KW-1133">Transmembrane helix</keyword>
<dbReference type="AlphaFoldDB" id="A0A6S6T2G4"/>
<name>A0A6S6T2G4_9BACT</name>
<dbReference type="GO" id="GO:0009055">
    <property type="term" value="F:electron transfer activity"/>
    <property type="evidence" value="ECO:0007669"/>
    <property type="project" value="InterPro"/>
</dbReference>
<proteinExistence type="predicted"/>
<dbReference type="PROSITE" id="PS51007">
    <property type="entry name" value="CYTC"/>
    <property type="match status" value="1"/>
</dbReference>
<reference evidence="7" key="1">
    <citation type="submission" date="2020-01" db="EMBL/GenBank/DDBJ databases">
        <authorList>
            <person name="Meier V. D."/>
            <person name="Meier V D."/>
        </authorList>
    </citation>
    <scope>NUCLEOTIDE SEQUENCE</scope>
    <source>
        <strain evidence="7">HLG_WM_MAG_02</strain>
    </source>
</reference>
<dbReference type="Gene3D" id="6.10.280.130">
    <property type="match status" value="1"/>
</dbReference>
<dbReference type="InterPro" id="IPR038414">
    <property type="entry name" value="CcoP_N_sf"/>
</dbReference>
<keyword evidence="7" id="KW-0560">Oxidoreductase</keyword>
<keyword evidence="5" id="KW-0812">Transmembrane</keyword>